<dbReference type="AlphaFoldDB" id="A0A2R8BZ37"/>
<keyword evidence="2" id="KW-0732">Signal</keyword>
<keyword evidence="4" id="KW-1185">Reference proteome</keyword>
<dbReference type="EMBL" id="ONZF01000008">
    <property type="protein sequence ID" value="SPJ25373.1"/>
    <property type="molecule type" value="Genomic_DNA"/>
</dbReference>
<evidence type="ECO:0000256" key="2">
    <source>
        <dbReference type="SAM" id="SignalP"/>
    </source>
</evidence>
<dbReference type="RefSeq" id="WP_108895169.1">
    <property type="nucleotide sequence ID" value="NZ_ONZF01000008.1"/>
</dbReference>
<dbReference type="Proteomes" id="UP000244912">
    <property type="component" value="Unassembled WGS sequence"/>
</dbReference>
<protein>
    <recommendedName>
        <fullName evidence="5">Chromosome partition protein Smc</fullName>
    </recommendedName>
</protein>
<feature type="chain" id="PRO_5015331619" description="Chromosome partition protein Smc" evidence="2">
    <location>
        <begin position="23"/>
        <end position="276"/>
    </location>
</feature>
<organism evidence="3 4">
    <name type="scientific">Palleronia abyssalis</name>
    <dbReference type="NCBI Taxonomy" id="1501240"/>
    <lineage>
        <taxon>Bacteria</taxon>
        <taxon>Pseudomonadati</taxon>
        <taxon>Pseudomonadota</taxon>
        <taxon>Alphaproteobacteria</taxon>
        <taxon>Rhodobacterales</taxon>
        <taxon>Roseobacteraceae</taxon>
        <taxon>Palleronia</taxon>
    </lineage>
</organism>
<reference evidence="3 4" key="1">
    <citation type="submission" date="2018-03" db="EMBL/GenBank/DDBJ databases">
        <authorList>
            <person name="Keele B.F."/>
        </authorList>
    </citation>
    <scope>NUCLEOTIDE SEQUENCE [LARGE SCALE GENOMIC DNA]</scope>
    <source>
        <strain evidence="3 4">CECT 8504</strain>
    </source>
</reference>
<evidence type="ECO:0000313" key="4">
    <source>
        <dbReference type="Proteomes" id="UP000244912"/>
    </source>
</evidence>
<feature type="region of interest" description="Disordered" evidence="1">
    <location>
        <begin position="164"/>
        <end position="183"/>
    </location>
</feature>
<name>A0A2R8BZ37_9RHOB</name>
<evidence type="ECO:0000256" key="1">
    <source>
        <dbReference type="SAM" id="MobiDB-lite"/>
    </source>
</evidence>
<sequence length="276" mass="31279">MGNVARFIVLSAAMLIASSSTAQEQPLAEDALTTMRDANRIRQRILAQQSSLVDARVYLEHLDRRRRQRGLDALGGQERERAKELVVSLRAAEREFWRVFAEGNQEIEEELELARRQAEEAARDRQQRIDHQKMNSLVMGLFNGILKVADAYEVAEAQAELRDMGGDAPRPHEQGNLRSPAGEENAYVELDAGDSWEEILDPLNTNVESYKFFSKMPTTFDLCFEESWDWYVDAFPAWEGRVAGGELNTVKATIVSGILWDCGYAGRRHSRYVPAD</sequence>
<accession>A0A2R8BZ37</accession>
<feature type="compositionally biased region" description="Basic and acidic residues" evidence="1">
    <location>
        <begin position="164"/>
        <end position="175"/>
    </location>
</feature>
<gene>
    <name evidence="3" type="ORF">PAA8504_03224</name>
</gene>
<feature type="signal peptide" evidence="2">
    <location>
        <begin position="1"/>
        <end position="22"/>
    </location>
</feature>
<proteinExistence type="predicted"/>
<evidence type="ECO:0000313" key="3">
    <source>
        <dbReference type="EMBL" id="SPJ25373.1"/>
    </source>
</evidence>
<evidence type="ECO:0008006" key="5">
    <source>
        <dbReference type="Google" id="ProtNLM"/>
    </source>
</evidence>